<dbReference type="GO" id="GO:0001731">
    <property type="term" value="P:formation of translation preinitiation complex"/>
    <property type="evidence" value="ECO:0007669"/>
    <property type="project" value="TreeGrafter"/>
</dbReference>
<proteinExistence type="inferred from homology"/>
<evidence type="ECO:0000256" key="1">
    <source>
        <dbReference type="ARBA" id="ARBA00010397"/>
    </source>
</evidence>
<evidence type="ECO:0000259" key="6">
    <source>
        <dbReference type="SMART" id="SM00653"/>
    </source>
</evidence>
<dbReference type="Gene3D" id="3.30.30.170">
    <property type="match status" value="1"/>
</dbReference>
<dbReference type="InterPro" id="IPR016189">
    <property type="entry name" value="Transl_init_fac_IF2/IF5_N"/>
</dbReference>
<dbReference type="InterPro" id="IPR045196">
    <property type="entry name" value="IF2/IF5"/>
</dbReference>
<feature type="domain" description="Translation initiation factor IF2/IF5" evidence="6">
    <location>
        <begin position="66"/>
        <end position="175"/>
    </location>
</feature>
<dbReference type="PANTHER" id="PTHR23001">
    <property type="entry name" value="EUKARYOTIC TRANSLATION INITIATION FACTOR"/>
    <property type="match status" value="1"/>
</dbReference>
<dbReference type="GO" id="GO:0031369">
    <property type="term" value="F:translation initiation factor binding"/>
    <property type="evidence" value="ECO:0007669"/>
    <property type="project" value="TreeGrafter"/>
</dbReference>
<dbReference type="AlphaFoldDB" id="A0A183TYQ6"/>
<dbReference type="InterPro" id="IPR002735">
    <property type="entry name" value="Transl_init_fac_IF2/IF5_dom"/>
</dbReference>
<dbReference type="SUPFAM" id="SSF100966">
    <property type="entry name" value="Translation initiation factor 2 beta, aIF2beta, N-terminal domain"/>
    <property type="match status" value="1"/>
</dbReference>
<dbReference type="PANTHER" id="PTHR23001:SF3">
    <property type="entry name" value="EUKARYOTIC TRANSLATION INITIATION FACTOR 2 SUBUNIT 2"/>
    <property type="match status" value="1"/>
</dbReference>
<keyword evidence="3" id="KW-0648">Protein biosynthesis</keyword>
<evidence type="ECO:0000256" key="3">
    <source>
        <dbReference type="ARBA" id="ARBA00022917"/>
    </source>
</evidence>
<evidence type="ECO:0000256" key="5">
    <source>
        <dbReference type="ARBA" id="ARBA00042452"/>
    </source>
</evidence>
<sequence length="205" mass="22741">LVLGPKKKKKAAKALIEEPSLVTEGIGVSNLIDANGPWPDYTYLVLLEMAFGALRERNPDLASGEKKKFIMRPPQVARAGSKKTAFANFAEICRLLKRQQKHVLQFLMAELGTTGSMDANSCLIVKGRFQQKHFESVLRKYIKEYVTCHTCRSSETVLTKDTRLFFLECQACGSRCSVAAIKSGFTAMVGRRAALRYAAEATACR</sequence>
<name>A0A183TYQ6_TOXCA</name>
<reference evidence="8" key="1">
    <citation type="submission" date="2016-06" db="UniProtKB">
        <authorList>
            <consortium name="WormBaseParasite"/>
        </authorList>
    </citation>
    <scope>IDENTIFICATION</scope>
</reference>
<accession>A0A183TYQ6</accession>
<dbReference type="SUPFAM" id="SSF75689">
    <property type="entry name" value="Zinc-binding domain of translation initiation factor 2 beta"/>
    <property type="match status" value="1"/>
</dbReference>
<evidence type="ECO:0000256" key="2">
    <source>
        <dbReference type="ARBA" id="ARBA00022540"/>
    </source>
</evidence>
<dbReference type="GO" id="GO:0005850">
    <property type="term" value="C:eukaryotic translation initiation factor 2 complex"/>
    <property type="evidence" value="ECO:0007669"/>
    <property type="project" value="TreeGrafter"/>
</dbReference>
<comment type="similarity">
    <text evidence="1">Belongs to the eIF-2-beta/eIF-5 family.</text>
</comment>
<keyword evidence="7" id="KW-1185">Reference proteome</keyword>
<dbReference type="InterPro" id="IPR016190">
    <property type="entry name" value="Transl_init_fac_IF2/IF5_Zn-bd"/>
</dbReference>
<dbReference type="Proteomes" id="UP000050794">
    <property type="component" value="Unassembled WGS sequence"/>
</dbReference>
<evidence type="ECO:0000313" key="8">
    <source>
        <dbReference type="WBParaSite" id="TCNE_0000137501-mRNA-1"/>
    </source>
</evidence>
<dbReference type="GO" id="GO:0003729">
    <property type="term" value="F:mRNA binding"/>
    <property type="evidence" value="ECO:0007669"/>
    <property type="project" value="TreeGrafter"/>
</dbReference>
<keyword evidence="2" id="KW-0396">Initiation factor</keyword>
<evidence type="ECO:0000313" key="7">
    <source>
        <dbReference type="Proteomes" id="UP000050794"/>
    </source>
</evidence>
<protein>
    <recommendedName>
        <fullName evidence="4">Eukaryotic translation initiation factor 2 subunit 2</fullName>
    </recommendedName>
    <alternativeName>
        <fullName evidence="5">Eukaryotic translation initiation factor 2 subunit beta</fullName>
    </alternativeName>
</protein>
<dbReference type="GO" id="GO:0003743">
    <property type="term" value="F:translation initiation factor activity"/>
    <property type="evidence" value="ECO:0007669"/>
    <property type="project" value="UniProtKB-KW"/>
</dbReference>
<dbReference type="Pfam" id="PF01873">
    <property type="entry name" value="eIF-5_eIF-2B"/>
    <property type="match status" value="1"/>
</dbReference>
<organism evidence="7 8">
    <name type="scientific">Toxocara canis</name>
    <name type="common">Canine roundworm</name>
    <dbReference type="NCBI Taxonomy" id="6265"/>
    <lineage>
        <taxon>Eukaryota</taxon>
        <taxon>Metazoa</taxon>
        <taxon>Ecdysozoa</taxon>
        <taxon>Nematoda</taxon>
        <taxon>Chromadorea</taxon>
        <taxon>Rhabditida</taxon>
        <taxon>Spirurina</taxon>
        <taxon>Ascaridomorpha</taxon>
        <taxon>Ascaridoidea</taxon>
        <taxon>Toxocaridae</taxon>
        <taxon>Toxocara</taxon>
    </lineage>
</organism>
<dbReference type="WBParaSite" id="TCNE_0000137501-mRNA-1">
    <property type="protein sequence ID" value="TCNE_0000137501-mRNA-1"/>
    <property type="gene ID" value="TCNE_0000137501"/>
</dbReference>
<evidence type="ECO:0000256" key="4">
    <source>
        <dbReference type="ARBA" id="ARBA00040874"/>
    </source>
</evidence>
<dbReference type="FunFam" id="3.30.30.170:FF:000001">
    <property type="entry name" value="Eukaryotic translation initiation factor 2 subunit"/>
    <property type="match status" value="1"/>
</dbReference>
<dbReference type="SMART" id="SM00653">
    <property type="entry name" value="eIF2B_5"/>
    <property type="match status" value="1"/>
</dbReference>